<evidence type="ECO:0000256" key="5">
    <source>
        <dbReference type="ARBA" id="ARBA00022989"/>
    </source>
</evidence>
<dbReference type="PANTHER" id="PTHR30487">
    <property type="entry name" value="TYPE 4 PREPILIN-LIKE PROTEINS LEADER PEPTIDE-PROCESSING ENZYME"/>
    <property type="match status" value="1"/>
</dbReference>
<keyword evidence="3" id="KW-1003">Cell membrane</keyword>
<feature type="domain" description="Prepilin type IV endopeptidase peptidase" evidence="8">
    <location>
        <begin position="106"/>
        <end position="208"/>
    </location>
</feature>
<dbReference type="Proteomes" id="UP000468638">
    <property type="component" value="Unassembled WGS sequence"/>
</dbReference>
<dbReference type="Gene3D" id="1.20.120.1220">
    <property type="match status" value="1"/>
</dbReference>
<feature type="transmembrane region" description="Helical" evidence="7">
    <location>
        <begin position="180"/>
        <end position="213"/>
    </location>
</feature>
<sequence length="253" mass="27967">MNDSLLLISLLTLGLIFGSFYNVIGLRVPQSEDFLTSRSKCPNCGHTLSWFELIPVLSYVMQGGKCRSCHARISMFYPFVELSTGILFAFSYIVFGTSLELIVSLCLMSLFMILFVSDMKYMLIPDRILLFFLPIFILLRVLEPLQPWYSSILGAFIGAGLLALIIIVSRGGMGAGDMKLFGVLGIVLGVKATLLAFFLSTLFGALISGVLLALGVIKRQNPVPFGPYIILGSIVAYFFGDIIIEWYLTTLIR</sequence>
<evidence type="ECO:0000313" key="11">
    <source>
        <dbReference type="Proteomes" id="UP000468638"/>
    </source>
</evidence>
<feature type="transmembrane region" description="Helical" evidence="7">
    <location>
        <begin position="225"/>
        <end position="248"/>
    </location>
</feature>
<feature type="transmembrane region" description="Helical" evidence="7">
    <location>
        <begin position="148"/>
        <end position="168"/>
    </location>
</feature>
<dbReference type="OrthoDB" id="9789291at2"/>
<evidence type="ECO:0000259" key="8">
    <source>
        <dbReference type="Pfam" id="PF01478"/>
    </source>
</evidence>
<dbReference type="AlphaFoldDB" id="A0A6I4ZSW0"/>
<comment type="caution">
    <text evidence="10">The sequence shown here is derived from an EMBL/GenBank/DDBJ whole genome shotgun (WGS) entry which is preliminary data.</text>
</comment>
<feature type="transmembrane region" description="Helical" evidence="7">
    <location>
        <begin position="124"/>
        <end position="142"/>
    </location>
</feature>
<dbReference type="Pfam" id="PF01478">
    <property type="entry name" value="Peptidase_A24"/>
    <property type="match status" value="1"/>
</dbReference>
<protein>
    <submittedName>
        <fullName evidence="10">Prepilin peptidase</fullName>
    </submittedName>
</protein>
<dbReference type="RefSeq" id="WP_160909390.1">
    <property type="nucleotide sequence ID" value="NZ_WMEQ01000004.1"/>
</dbReference>
<evidence type="ECO:0000256" key="6">
    <source>
        <dbReference type="ARBA" id="ARBA00023136"/>
    </source>
</evidence>
<comment type="similarity">
    <text evidence="2">Belongs to the peptidase A24 family.</text>
</comment>
<dbReference type="InterPro" id="IPR050882">
    <property type="entry name" value="Prepilin_peptidase/N-MTase"/>
</dbReference>
<accession>A0A6I4ZSW0</accession>
<proteinExistence type="inferred from homology"/>
<organism evidence="10 11">
    <name type="scientific">Pontibacillus yanchengensis</name>
    <dbReference type="NCBI Taxonomy" id="462910"/>
    <lineage>
        <taxon>Bacteria</taxon>
        <taxon>Bacillati</taxon>
        <taxon>Bacillota</taxon>
        <taxon>Bacilli</taxon>
        <taxon>Bacillales</taxon>
        <taxon>Bacillaceae</taxon>
        <taxon>Pontibacillus</taxon>
    </lineage>
</organism>
<feature type="transmembrane region" description="Helical" evidence="7">
    <location>
        <begin position="6"/>
        <end position="24"/>
    </location>
</feature>
<reference evidence="10 11" key="1">
    <citation type="submission" date="2019-11" db="EMBL/GenBank/DDBJ databases">
        <title>Genome sequences of 17 halophilic strains isolated from different environments.</title>
        <authorList>
            <person name="Furrow R.E."/>
        </authorList>
    </citation>
    <scope>NUCLEOTIDE SEQUENCE [LARGE SCALE GENOMIC DNA]</scope>
    <source>
        <strain evidence="10 11">22514_16_FS</strain>
    </source>
</reference>
<dbReference type="GO" id="GO:0005886">
    <property type="term" value="C:plasma membrane"/>
    <property type="evidence" value="ECO:0007669"/>
    <property type="project" value="UniProtKB-SubCell"/>
</dbReference>
<dbReference type="InterPro" id="IPR010627">
    <property type="entry name" value="Prepilin_pept_A24_N"/>
</dbReference>
<evidence type="ECO:0000256" key="7">
    <source>
        <dbReference type="SAM" id="Phobius"/>
    </source>
</evidence>
<keyword evidence="5 7" id="KW-1133">Transmembrane helix</keyword>
<gene>
    <name evidence="10" type="ORF">GLW05_06785</name>
</gene>
<keyword evidence="6 7" id="KW-0472">Membrane</keyword>
<name>A0A6I4ZSW0_9BACI</name>
<dbReference type="InterPro" id="IPR000045">
    <property type="entry name" value="Prepilin_IV_endopep_pep"/>
</dbReference>
<evidence type="ECO:0000256" key="3">
    <source>
        <dbReference type="ARBA" id="ARBA00022475"/>
    </source>
</evidence>
<evidence type="ECO:0000256" key="2">
    <source>
        <dbReference type="ARBA" id="ARBA00005801"/>
    </source>
</evidence>
<evidence type="ECO:0000256" key="4">
    <source>
        <dbReference type="ARBA" id="ARBA00022692"/>
    </source>
</evidence>
<dbReference type="GO" id="GO:0004190">
    <property type="term" value="F:aspartic-type endopeptidase activity"/>
    <property type="evidence" value="ECO:0007669"/>
    <property type="project" value="InterPro"/>
</dbReference>
<dbReference type="Pfam" id="PF06750">
    <property type="entry name" value="A24_N_bact"/>
    <property type="match status" value="1"/>
</dbReference>
<evidence type="ECO:0000256" key="1">
    <source>
        <dbReference type="ARBA" id="ARBA00004651"/>
    </source>
</evidence>
<evidence type="ECO:0000259" key="9">
    <source>
        <dbReference type="Pfam" id="PF06750"/>
    </source>
</evidence>
<feature type="transmembrane region" description="Helical" evidence="7">
    <location>
        <begin position="101"/>
        <end position="117"/>
    </location>
</feature>
<keyword evidence="4 7" id="KW-0812">Transmembrane</keyword>
<feature type="domain" description="Prepilin peptidase A24 N-terminal" evidence="9">
    <location>
        <begin position="13"/>
        <end position="94"/>
    </location>
</feature>
<dbReference type="PANTHER" id="PTHR30487:SF0">
    <property type="entry name" value="PREPILIN LEADER PEPTIDASE_N-METHYLTRANSFERASE-RELATED"/>
    <property type="match status" value="1"/>
</dbReference>
<evidence type="ECO:0000313" key="10">
    <source>
        <dbReference type="EMBL" id="MYL33305.1"/>
    </source>
</evidence>
<feature type="transmembrane region" description="Helical" evidence="7">
    <location>
        <begin position="75"/>
        <end position="95"/>
    </location>
</feature>
<dbReference type="EMBL" id="WMEQ01000004">
    <property type="protein sequence ID" value="MYL33305.1"/>
    <property type="molecule type" value="Genomic_DNA"/>
</dbReference>
<comment type="subcellular location">
    <subcellularLocation>
        <location evidence="1">Cell membrane</location>
        <topology evidence="1">Multi-pass membrane protein</topology>
    </subcellularLocation>
</comment>
<dbReference type="GO" id="GO:0006465">
    <property type="term" value="P:signal peptide processing"/>
    <property type="evidence" value="ECO:0007669"/>
    <property type="project" value="TreeGrafter"/>
</dbReference>